<dbReference type="Gene3D" id="2.30.30.30">
    <property type="match status" value="1"/>
</dbReference>
<reference evidence="9" key="1">
    <citation type="submission" date="2018-05" db="EMBL/GenBank/DDBJ databases">
        <authorList>
            <person name="Lanie J.A."/>
            <person name="Ng W.-L."/>
            <person name="Kazmierczak K.M."/>
            <person name="Andrzejewski T.M."/>
            <person name="Davidsen T.M."/>
            <person name="Wayne K.J."/>
            <person name="Tettelin H."/>
            <person name="Glass J.I."/>
            <person name="Rusch D."/>
            <person name="Podicherti R."/>
            <person name="Tsui H.-C.T."/>
            <person name="Winkler M.E."/>
        </authorList>
    </citation>
    <scope>NUCLEOTIDE SEQUENCE</scope>
</reference>
<dbReference type="InterPro" id="IPR001059">
    <property type="entry name" value="Transl_elong_P/YeiP_cen"/>
</dbReference>
<feature type="domain" description="Elongation factor P C-terminal" evidence="7">
    <location>
        <begin position="129"/>
        <end position="184"/>
    </location>
</feature>
<dbReference type="InterPro" id="IPR011768">
    <property type="entry name" value="Transl_elongation_fac_P"/>
</dbReference>
<dbReference type="PROSITE" id="PS01275">
    <property type="entry name" value="EFP"/>
    <property type="match status" value="1"/>
</dbReference>
<sequence length="185" mass="20582">MIDVNQLRKGVTFVTDNDLWRVLDYSHHKPGRGSATIRTKVRNLRTGATVERKFNSGEKVQDVRLDTRQGQFLYADGDLYHFMDVDNFDQMVLNAPALQDALPYLMEGMQVGVTEYEGEALEVEVPLTVEMPVTKSEAGIKGDTATGATKTVTLSTGLEVQVPLFIDAGDIVRIDTRTGKYLTRV</sequence>
<dbReference type="InterPro" id="IPR013852">
    <property type="entry name" value="Transl_elong_P/YeiP_CS"/>
</dbReference>
<dbReference type="InterPro" id="IPR014722">
    <property type="entry name" value="Rib_uL2_dom2"/>
</dbReference>
<comment type="similarity">
    <text evidence="3">Belongs to the elongation factor P family.</text>
</comment>
<accession>A0A382ZB95</accession>
<dbReference type="CDD" id="cd05794">
    <property type="entry name" value="S1_EF-P_repeat_2"/>
    <property type="match status" value="1"/>
</dbReference>
<dbReference type="InterPro" id="IPR020599">
    <property type="entry name" value="Transl_elong_fac_P/YeiP"/>
</dbReference>
<dbReference type="NCBIfam" id="NF001810">
    <property type="entry name" value="PRK00529.1"/>
    <property type="match status" value="1"/>
</dbReference>
<dbReference type="Pfam" id="PF09285">
    <property type="entry name" value="Elong-fact-P_C"/>
    <property type="match status" value="1"/>
</dbReference>
<evidence type="ECO:0000256" key="2">
    <source>
        <dbReference type="ARBA" id="ARBA00004815"/>
    </source>
</evidence>
<keyword evidence="6" id="KW-0648">Protein biosynthesis</keyword>
<comment type="pathway">
    <text evidence="2">Protein biosynthesis; polypeptide chain elongation.</text>
</comment>
<dbReference type="InterPro" id="IPR012340">
    <property type="entry name" value="NA-bd_OB-fold"/>
</dbReference>
<dbReference type="EMBL" id="UINC01182521">
    <property type="protein sequence ID" value="SVD92784.1"/>
    <property type="molecule type" value="Genomic_DNA"/>
</dbReference>
<proteinExistence type="inferred from homology"/>
<dbReference type="PANTHER" id="PTHR30053">
    <property type="entry name" value="ELONGATION FACTOR P"/>
    <property type="match status" value="1"/>
</dbReference>
<dbReference type="Pfam" id="PF01132">
    <property type="entry name" value="EFP"/>
    <property type="match status" value="1"/>
</dbReference>
<dbReference type="InterPro" id="IPR015365">
    <property type="entry name" value="Elong-fact-P_C"/>
</dbReference>
<feature type="non-terminal residue" evidence="9">
    <location>
        <position position="185"/>
    </location>
</feature>
<gene>
    <name evidence="9" type="ORF">METZ01_LOCUS445638</name>
</gene>
<dbReference type="GO" id="GO:0043043">
    <property type="term" value="P:peptide biosynthetic process"/>
    <property type="evidence" value="ECO:0007669"/>
    <property type="project" value="InterPro"/>
</dbReference>
<dbReference type="Pfam" id="PF08207">
    <property type="entry name" value="EFP_N"/>
    <property type="match status" value="1"/>
</dbReference>
<dbReference type="PANTHER" id="PTHR30053:SF12">
    <property type="entry name" value="ELONGATION FACTOR P (EF-P) FAMILY PROTEIN"/>
    <property type="match status" value="1"/>
</dbReference>
<evidence type="ECO:0000256" key="3">
    <source>
        <dbReference type="ARBA" id="ARBA00009479"/>
    </source>
</evidence>
<dbReference type="Gene3D" id="2.40.50.140">
    <property type="entry name" value="Nucleic acid-binding proteins"/>
    <property type="match status" value="2"/>
</dbReference>
<dbReference type="GO" id="GO:0003746">
    <property type="term" value="F:translation elongation factor activity"/>
    <property type="evidence" value="ECO:0007669"/>
    <property type="project" value="UniProtKB-KW"/>
</dbReference>
<evidence type="ECO:0000313" key="9">
    <source>
        <dbReference type="EMBL" id="SVD92784.1"/>
    </source>
</evidence>
<evidence type="ECO:0008006" key="10">
    <source>
        <dbReference type="Google" id="ProtNLM"/>
    </source>
</evidence>
<keyword evidence="5" id="KW-0251">Elongation factor</keyword>
<protein>
    <recommendedName>
        <fullName evidence="10">Elongation factor P</fullName>
    </recommendedName>
</protein>
<evidence type="ECO:0000259" key="8">
    <source>
        <dbReference type="SMART" id="SM01185"/>
    </source>
</evidence>
<dbReference type="SUPFAM" id="SSF50249">
    <property type="entry name" value="Nucleic acid-binding proteins"/>
    <property type="match status" value="2"/>
</dbReference>
<dbReference type="NCBIfam" id="TIGR00038">
    <property type="entry name" value="efp"/>
    <property type="match status" value="1"/>
</dbReference>
<feature type="domain" description="Translation elongation factor P/YeiP central" evidence="8">
    <location>
        <begin position="67"/>
        <end position="121"/>
    </location>
</feature>
<dbReference type="UniPathway" id="UPA00345"/>
<dbReference type="HAMAP" id="MF_00141">
    <property type="entry name" value="EF_P"/>
    <property type="match status" value="1"/>
</dbReference>
<evidence type="ECO:0000256" key="4">
    <source>
        <dbReference type="ARBA" id="ARBA00022490"/>
    </source>
</evidence>
<evidence type="ECO:0000256" key="5">
    <source>
        <dbReference type="ARBA" id="ARBA00022768"/>
    </source>
</evidence>
<dbReference type="InterPro" id="IPR013185">
    <property type="entry name" value="Transl_elong_KOW-like"/>
</dbReference>
<evidence type="ECO:0000256" key="6">
    <source>
        <dbReference type="ARBA" id="ARBA00022917"/>
    </source>
</evidence>
<evidence type="ECO:0000256" key="1">
    <source>
        <dbReference type="ARBA" id="ARBA00004496"/>
    </source>
</evidence>
<organism evidence="9">
    <name type="scientific">marine metagenome</name>
    <dbReference type="NCBI Taxonomy" id="408172"/>
    <lineage>
        <taxon>unclassified sequences</taxon>
        <taxon>metagenomes</taxon>
        <taxon>ecological metagenomes</taxon>
    </lineage>
</organism>
<name>A0A382ZB95_9ZZZZ</name>
<dbReference type="InterPro" id="IPR008991">
    <property type="entry name" value="Translation_prot_SH3-like_sf"/>
</dbReference>
<dbReference type="AlphaFoldDB" id="A0A382ZB95"/>
<dbReference type="SMART" id="SM00841">
    <property type="entry name" value="Elong-fact-P_C"/>
    <property type="match status" value="1"/>
</dbReference>
<keyword evidence="4" id="KW-0963">Cytoplasm</keyword>
<dbReference type="GO" id="GO:0005829">
    <property type="term" value="C:cytosol"/>
    <property type="evidence" value="ECO:0007669"/>
    <property type="project" value="UniProtKB-ARBA"/>
</dbReference>
<dbReference type="PIRSF" id="PIRSF005901">
    <property type="entry name" value="EF-P"/>
    <property type="match status" value="1"/>
</dbReference>
<dbReference type="FunFam" id="2.30.30.30:FF:000003">
    <property type="entry name" value="Elongation factor P"/>
    <property type="match status" value="1"/>
</dbReference>
<comment type="subcellular location">
    <subcellularLocation>
        <location evidence="1">Cytoplasm</location>
    </subcellularLocation>
</comment>
<evidence type="ECO:0000259" key="7">
    <source>
        <dbReference type="SMART" id="SM00841"/>
    </source>
</evidence>
<dbReference type="SUPFAM" id="SSF50104">
    <property type="entry name" value="Translation proteins SH3-like domain"/>
    <property type="match status" value="1"/>
</dbReference>
<dbReference type="SMART" id="SM01185">
    <property type="entry name" value="EFP"/>
    <property type="match status" value="1"/>
</dbReference>
<dbReference type="FunFam" id="2.40.50.140:FF:000009">
    <property type="entry name" value="Elongation factor P"/>
    <property type="match status" value="1"/>
</dbReference>
<dbReference type="CDD" id="cd04470">
    <property type="entry name" value="S1_EF-P_repeat_1"/>
    <property type="match status" value="1"/>
</dbReference>
<dbReference type="FunFam" id="2.40.50.140:FF:000004">
    <property type="entry name" value="Elongation factor P"/>
    <property type="match status" value="1"/>
</dbReference>